<protein>
    <recommendedName>
        <fullName evidence="5">SWIM-type domain-containing protein</fullName>
    </recommendedName>
</protein>
<evidence type="ECO:0000256" key="2">
    <source>
        <dbReference type="ARBA" id="ARBA00022771"/>
    </source>
</evidence>
<feature type="domain" description="SWIM-type" evidence="5">
    <location>
        <begin position="323"/>
        <end position="355"/>
    </location>
</feature>
<keyword evidence="7" id="KW-1185">Reference proteome</keyword>
<evidence type="ECO:0000313" key="6">
    <source>
        <dbReference type="EMBL" id="MBA0761919.1"/>
    </source>
</evidence>
<evidence type="ECO:0000256" key="4">
    <source>
        <dbReference type="PROSITE-ProRule" id="PRU00325"/>
    </source>
</evidence>
<dbReference type="PROSITE" id="PS50966">
    <property type="entry name" value="ZF_SWIM"/>
    <property type="match status" value="1"/>
</dbReference>
<name>A0A7J9DMH4_9ROSI</name>
<dbReference type="EMBL" id="JABEZW010000003">
    <property type="protein sequence ID" value="MBA0761919.1"/>
    <property type="molecule type" value="Genomic_DNA"/>
</dbReference>
<gene>
    <name evidence="6" type="ORF">Gotri_024490</name>
</gene>
<keyword evidence="1" id="KW-0479">Metal-binding</keyword>
<sequence length="447" mass="51573">NNGDFQVKVFGKKHKCNPQWKVQRASTAFLANRYKELIVAHPFIKLNYIQSVVKIKLGININISKARRTKLKVLKEMEIDVIEERGFLAGCRPILRWDGCYLKGIVKGELLTTVARDANNQMFPLAWCVVEVDSTTSWTWFLKILKRDIGTPDGYGWTFISDQQKANWVGKCPNGFRGKGLQKAFWACVKAANVPCFEQMCVALEKEKKMVVVALLDANETWFCKAYFNYNAKCDSTDNNLAEAFNASIVQARSKPIISMLNDIRLAFMERIVSKRKTILGWKGLCGPLIRAKLDKSIKKSTKWNVYFNGNYGYEIMRGRITYIVNLERVTCSCRLWGLSGIPCAHAVCAIYNKKEDPEKYLAKWYSKEMCMRTYEYALQPINELDLWEKTRNEKNITTKVQYHARRPKKKRVKMVQDESNKTKKTKRLTKIGRTMTCSICKQPGHN</sequence>
<dbReference type="GO" id="GO:0008270">
    <property type="term" value="F:zinc ion binding"/>
    <property type="evidence" value="ECO:0007669"/>
    <property type="project" value="UniProtKB-KW"/>
</dbReference>
<dbReference type="AlphaFoldDB" id="A0A7J9DMH4"/>
<keyword evidence="2 4" id="KW-0863">Zinc-finger</keyword>
<organism evidence="6 7">
    <name type="scientific">Gossypium trilobum</name>
    <dbReference type="NCBI Taxonomy" id="34281"/>
    <lineage>
        <taxon>Eukaryota</taxon>
        <taxon>Viridiplantae</taxon>
        <taxon>Streptophyta</taxon>
        <taxon>Embryophyta</taxon>
        <taxon>Tracheophyta</taxon>
        <taxon>Spermatophyta</taxon>
        <taxon>Magnoliopsida</taxon>
        <taxon>eudicotyledons</taxon>
        <taxon>Gunneridae</taxon>
        <taxon>Pentapetalae</taxon>
        <taxon>rosids</taxon>
        <taxon>malvids</taxon>
        <taxon>Malvales</taxon>
        <taxon>Malvaceae</taxon>
        <taxon>Malvoideae</taxon>
        <taxon>Gossypium</taxon>
    </lineage>
</organism>
<evidence type="ECO:0000259" key="5">
    <source>
        <dbReference type="PROSITE" id="PS50966"/>
    </source>
</evidence>
<proteinExistence type="predicted"/>
<evidence type="ECO:0000313" key="7">
    <source>
        <dbReference type="Proteomes" id="UP000593568"/>
    </source>
</evidence>
<dbReference type="PANTHER" id="PTHR31973">
    <property type="entry name" value="POLYPROTEIN, PUTATIVE-RELATED"/>
    <property type="match status" value="1"/>
</dbReference>
<accession>A0A7J9DMH4</accession>
<dbReference type="InterPro" id="IPR007527">
    <property type="entry name" value="Znf_SWIM"/>
</dbReference>
<evidence type="ECO:0000256" key="1">
    <source>
        <dbReference type="ARBA" id="ARBA00022723"/>
    </source>
</evidence>
<dbReference type="Proteomes" id="UP000593568">
    <property type="component" value="Unassembled WGS sequence"/>
</dbReference>
<dbReference type="InterPro" id="IPR006564">
    <property type="entry name" value="Znf_PMZ"/>
</dbReference>
<comment type="caution">
    <text evidence="6">The sequence shown here is derived from an EMBL/GenBank/DDBJ whole genome shotgun (WGS) entry which is preliminary data.</text>
</comment>
<reference evidence="6 7" key="1">
    <citation type="journal article" date="2019" name="Genome Biol. Evol.">
        <title>Insights into the evolution of the New World diploid cottons (Gossypium, subgenus Houzingenia) based on genome sequencing.</title>
        <authorList>
            <person name="Grover C.E."/>
            <person name="Arick M.A. 2nd"/>
            <person name="Thrash A."/>
            <person name="Conover J.L."/>
            <person name="Sanders W.S."/>
            <person name="Peterson D.G."/>
            <person name="Frelichowski J.E."/>
            <person name="Scheffler J.A."/>
            <person name="Scheffler B.E."/>
            <person name="Wendel J.F."/>
        </authorList>
    </citation>
    <scope>NUCLEOTIDE SEQUENCE [LARGE SCALE GENOMIC DNA]</scope>
    <source>
        <strain evidence="6">8</strain>
        <tissue evidence="6">Leaf</tissue>
    </source>
</reference>
<dbReference type="SMART" id="SM00575">
    <property type="entry name" value="ZnF_PMZ"/>
    <property type="match status" value="1"/>
</dbReference>
<dbReference type="Pfam" id="PF04434">
    <property type="entry name" value="SWIM"/>
    <property type="match status" value="1"/>
</dbReference>
<dbReference type="PANTHER" id="PTHR31973:SF187">
    <property type="entry name" value="MUTATOR TRANSPOSASE MUDRA PROTEIN"/>
    <property type="match status" value="1"/>
</dbReference>
<feature type="non-terminal residue" evidence="6">
    <location>
        <position position="447"/>
    </location>
</feature>
<keyword evidence="3" id="KW-0862">Zinc</keyword>
<evidence type="ECO:0000256" key="3">
    <source>
        <dbReference type="ARBA" id="ARBA00022833"/>
    </source>
</evidence>